<reference evidence="2" key="1">
    <citation type="submission" date="2021-02" db="EMBL/GenBank/DDBJ databases">
        <authorList>
            <person name="Palmer J.M."/>
        </authorList>
    </citation>
    <scope>NUCLEOTIDE SEQUENCE</scope>
    <source>
        <strain evidence="2">SCRP734</strain>
    </source>
</reference>
<dbReference type="OrthoDB" id="10508803at2759"/>
<organism evidence="2 3">
    <name type="scientific">Phytophthora pseudosyringae</name>
    <dbReference type="NCBI Taxonomy" id="221518"/>
    <lineage>
        <taxon>Eukaryota</taxon>
        <taxon>Sar</taxon>
        <taxon>Stramenopiles</taxon>
        <taxon>Oomycota</taxon>
        <taxon>Peronosporomycetes</taxon>
        <taxon>Peronosporales</taxon>
        <taxon>Peronosporaceae</taxon>
        <taxon>Phytophthora</taxon>
    </lineage>
</organism>
<sequence length="224" mass="24929">MIEYSKDINFKGRRQVGTLSVPTECNNLREGFDNQTSSLRGTLTITVKYTHEGWLVFFDKRDCAGVSKCSPDLAAYNFDNNNFSYQCLAMQLYLEASREHNGQHYRRGQTPTRRRQTDRTADSEVPCHVGLASINGAFGRAARPSSVHVATNPKISARPSGLIATAATCSAMHRSPAALDEWSRVGVTPPPWKLKQRRIRLIGRSVALLCPRAEADQATIYNVN</sequence>
<keyword evidence="3" id="KW-1185">Reference proteome</keyword>
<dbReference type="AlphaFoldDB" id="A0A8T1WGQ0"/>
<dbReference type="Proteomes" id="UP000694044">
    <property type="component" value="Unassembled WGS sequence"/>
</dbReference>
<evidence type="ECO:0000313" key="2">
    <source>
        <dbReference type="EMBL" id="KAG7392997.1"/>
    </source>
</evidence>
<feature type="compositionally biased region" description="Basic residues" evidence="1">
    <location>
        <begin position="103"/>
        <end position="114"/>
    </location>
</feature>
<protein>
    <submittedName>
        <fullName evidence="2">Uncharacterized protein</fullName>
    </submittedName>
</protein>
<comment type="caution">
    <text evidence="2">The sequence shown here is derived from an EMBL/GenBank/DDBJ whole genome shotgun (WGS) entry which is preliminary data.</text>
</comment>
<accession>A0A8T1WGQ0</accession>
<dbReference type="EMBL" id="JAGDFM010000007">
    <property type="protein sequence ID" value="KAG7392997.1"/>
    <property type="molecule type" value="Genomic_DNA"/>
</dbReference>
<evidence type="ECO:0000313" key="3">
    <source>
        <dbReference type="Proteomes" id="UP000694044"/>
    </source>
</evidence>
<name>A0A8T1WGQ0_9STRA</name>
<evidence type="ECO:0000256" key="1">
    <source>
        <dbReference type="SAM" id="MobiDB-lite"/>
    </source>
</evidence>
<gene>
    <name evidence="2" type="ORF">PHYPSEUDO_013485</name>
</gene>
<proteinExistence type="predicted"/>
<feature type="region of interest" description="Disordered" evidence="1">
    <location>
        <begin position="101"/>
        <end position="122"/>
    </location>
</feature>